<evidence type="ECO:0000256" key="2">
    <source>
        <dbReference type="ARBA" id="ARBA00023015"/>
    </source>
</evidence>
<dbReference type="InterPro" id="IPR036390">
    <property type="entry name" value="WH_DNA-bd_sf"/>
</dbReference>
<evidence type="ECO:0000313" key="7">
    <source>
        <dbReference type="Proteomes" id="UP001477870"/>
    </source>
</evidence>
<keyword evidence="2" id="KW-0805">Transcription regulation</keyword>
<dbReference type="EMBL" id="JBBMQO010000002">
    <property type="protein sequence ID" value="MEM5500898.1"/>
    <property type="molecule type" value="Genomic_DNA"/>
</dbReference>
<evidence type="ECO:0000256" key="1">
    <source>
        <dbReference type="ARBA" id="ARBA00009437"/>
    </source>
</evidence>
<dbReference type="PANTHER" id="PTHR30419">
    <property type="entry name" value="HTH-TYPE TRANSCRIPTIONAL REGULATOR YBHD"/>
    <property type="match status" value="1"/>
</dbReference>
<dbReference type="RefSeq" id="WP_342847273.1">
    <property type="nucleotide sequence ID" value="NZ_JBBMQO010000002.1"/>
</dbReference>
<organism evidence="6 7">
    <name type="scientific">Ahrensia kielensis</name>
    <dbReference type="NCBI Taxonomy" id="76980"/>
    <lineage>
        <taxon>Bacteria</taxon>
        <taxon>Pseudomonadati</taxon>
        <taxon>Pseudomonadota</taxon>
        <taxon>Alphaproteobacteria</taxon>
        <taxon>Hyphomicrobiales</taxon>
        <taxon>Ahrensiaceae</taxon>
        <taxon>Ahrensia</taxon>
    </lineage>
</organism>
<dbReference type="InterPro" id="IPR036388">
    <property type="entry name" value="WH-like_DNA-bd_sf"/>
</dbReference>
<dbReference type="Gene3D" id="1.10.10.10">
    <property type="entry name" value="Winged helix-like DNA-binding domain superfamily/Winged helix DNA-binding domain"/>
    <property type="match status" value="1"/>
</dbReference>
<dbReference type="Proteomes" id="UP001477870">
    <property type="component" value="Unassembled WGS sequence"/>
</dbReference>
<dbReference type="Gene3D" id="3.40.190.10">
    <property type="entry name" value="Periplasmic binding protein-like II"/>
    <property type="match status" value="2"/>
</dbReference>
<evidence type="ECO:0000256" key="3">
    <source>
        <dbReference type="ARBA" id="ARBA00023125"/>
    </source>
</evidence>
<comment type="caution">
    <text evidence="6">The sequence shown here is derived from an EMBL/GenBank/DDBJ whole genome shotgun (WGS) entry which is preliminary data.</text>
</comment>
<dbReference type="Pfam" id="PF03466">
    <property type="entry name" value="LysR_substrate"/>
    <property type="match status" value="1"/>
</dbReference>
<dbReference type="SUPFAM" id="SSF46785">
    <property type="entry name" value="Winged helix' DNA-binding domain"/>
    <property type="match status" value="1"/>
</dbReference>
<feature type="domain" description="HTH lysR-type" evidence="5">
    <location>
        <begin position="1"/>
        <end position="57"/>
    </location>
</feature>
<evidence type="ECO:0000256" key="4">
    <source>
        <dbReference type="ARBA" id="ARBA00023163"/>
    </source>
</evidence>
<reference evidence="6 7" key="1">
    <citation type="submission" date="2024-03" db="EMBL/GenBank/DDBJ databases">
        <title>Community enrichment and isolation of bacterial strains for fucoidan degradation.</title>
        <authorList>
            <person name="Sichert A."/>
        </authorList>
    </citation>
    <scope>NUCLEOTIDE SEQUENCE [LARGE SCALE GENOMIC DNA]</scope>
    <source>
        <strain evidence="6 7">AS62</strain>
    </source>
</reference>
<dbReference type="PROSITE" id="PS51257">
    <property type="entry name" value="PROKAR_LIPOPROTEIN"/>
    <property type="match status" value="1"/>
</dbReference>
<dbReference type="Pfam" id="PF00126">
    <property type="entry name" value="HTH_1"/>
    <property type="match status" value="1"/>
</dbReference>
<dbReference type="PROSITE" id="PS50931">
    <property type="entry name" value="HTH_LYSR"/>
    <property type="match status" value="1"/>
</dbReference>
<keyword evidence="7" id="KW-1185">Reference proteome</keyword>
<protein>
    <submittedName>
        <fullName evidence="6">LysR family transcriptional regulator</fullName>
    </submittedName>
</protein>
<proteinExistence type="inferred from homology"/>
<accession>A0ABU9T576</accession>
<dbReference type="InterPro" id="IPR000847">
    <property type="entry name" value="LysR_HTH_N"/>
</dbReference>
<dbReference type="InterPro" id="IPR005119">
    <property type="entry name" value="LysR_subst-bd"/>
</dbReference>
<dbReference type="SUPFAM" id="SSF53850">
    <property type="entry name" value="Periplasmic binding protein-like II"/>
    <property type="match status" value="1"/>
</dbReference>
<dbReference type="InterPro" id="IPR050950">
    <property type="entry name" value="HTH-type_LysR_regulators"/>
</dbReference>
<gene>
    <name evidence="6" type="ORF">WNY59_04785</name>
</gene>
<keyword evidence="4" id="KW-0804">Transcription</keyword>
<name>A0ABU9T576_9HYPH</name>
<dbReference type="PANTHER" id="PTHR30419:SF8">
    <property type="entry name" value="NITROGEN ASSIMILATION TRANSCRIPTIONAL ACTIVATOR-RELATED"/>
    <property type="match status" value="1"/>
</dbReference>
<comment type="similarity">
    <text evidence="1">Belongs to the LysR transcriptional regulatory family.</text>
</comment>
<dbReference type="PRINTS" id="PR00039">
    <property type="entry name" value="HTHLYSR"/>
</dbReference>
<keyword evidence="3" id="KW-0238">DNA-binding</keyword>
<sequence length="302" mass="33847">MERVIKQFLAVAQTGSITAACHKLNVTQPTVTVGIRKLEARHGMALFERSSQGMRLTEAGRILRDHALVVERVENQATTSLSALRGGKQEPLRIGCGHAWWDFFVRDVVADYHRDQPNADIHAAVFNTLDGISKLNLCDISLFIGHYEPLLAQLSNYHFEALFHVEDAYFARSAHPLGHRACTREDVKAFDTMDTVPVEYGHRDISDQFVRSSQVIDNVQSNRTIFSTNSMTIVLDLLRSSDAIIVYPESSTRFFAANGIARLNVKDPEEAKPVGMYVLEEKRTDGNLKNLQEKVRLVAGHS</sequence>
<evidence type="ECO:0000313" key="6">
    <source>
        <dbReference type="EMBL" id="MEM5500898.1"/>
    </source>
</evidence>
<evidence type="ECO:0000259" key="5">
    <source>
        <dbReference type="PROSITE" id="PS50931"/>
    </source>
</evidence>